<dbReference type="Pfam" id="PF00742">
    <property type="entry name" value="Homoserine_dh"/>
    <property type="match status" value="1"/>
</dbReference>
<dbReference type="GO" id="GO:0046872">
    <property type="term" value="F:metal ion binding"/>
    <property type="evidence" value="ECO:0007669"/>
    <property type="project" value="UniProtKB-KW"/>
</dbReference>
<comment type="cofactor">
    <cofactor evidence="1">
        <name>a metal cation</name>
        <dbReference type="ChEBI" id="CHEBI:25213"/>
    </cofactor>
</comment>
<dbReference type="InterPro" id="IPR001341">
    <property type="entry name" value="Asp_kinase"/>
</dbReference>
<evidence type="ECO:0000256" key="8">
    <source>
        <dbReference type="ARBA" id="ARBA00010046"/>
    </source>
</evidence>
<dbReference type="PROSITE" id="PS01042">
    <property type="entry name" value="HOMOSER_DHGENASE"/>
    <property type="match status" value="1"/>
</dbReference>
<evidence type="ECO:0000256" key="17">
    <source>
        <dbReference type="ARBA" id="ARBA00022857"/>
    </source>
</evidence>
<keyword evidence="14" id="KW-0547">Nucleotide-binding</keyword>
<evidence type="ECO:0000256" key="12">
    <source>
        <dbReference type="ARBA" id="ARBA00022697"/>
    </source>
</evidence>
<dbReference type="InterPro" id="IPR036291">
    <property type="entry name" value="NAD(P)-bd_dom_sf"/>
</dbReference>
<keyword evidence="16" id="KW-0067">ATP-binding</keyword>
<keyword evidence="15 29" id="KW-0418">Kinase</keyword>
<sequence length="816" mass="89712">MKVLKFGGTSVGSVQSISTLIEIVKQEKTGGNPVVVLSAMSGVTNLLTAMAAKAEQGEDYSDDLKHIEKRHFDVIKALLPASAQNPVLTRLKIYFNELEDLLQAVFNLKELSLQTRDLILSYGERCSTAMVSHIANKHFEGSLFVDGSELIKTNSDFGSARVDTELTERLITAFYREHQDRVLFVTGFIASNAQNRVTTLGRGGSDYTAAVWAAALHASEIQIWTDVNGMMTADPRMVSKAFPLAELSYTEAMELSYFGAKVIYPPTMIPAFLKKIPIVIKNTFDPGFAGTFIKNDVRPSSLQIKGISSIDQISIINLSGSGMVGKTGFSGRLFSLLSREQINIVLITQSSSEHSITFAVKPEDAVRAVGLISKEFELELEARKLDLPEVENDLSVLAIVGENMRHTPGMSGKLFHALGRNGVNVRAIAQGSSEYNISVILTRGDLSKAVNAVHEAFFSDLKRTLNVFCLGTGNIGKTLFRQLREQSPFLDKNNDLQVKVIGMANSRLMHFDEQGIALNKWEEVLTGHGEPANLEQFVKRMKAFNLPNCVFVDNTASEAPIAYYQGVLASSISVVTCNKIGNSGTLEQYSSFKDTARRFGVDFFYETNVGAGLPIIKTLKDLMLSGDKLSRIEAILSGTISFIFNNFKGEHDFAAIVREAQEKGYTEPDPRDDLNGKDFMRKMLILARDAGYPMEAADVQIENILPDSCLHADTVAEFYEELVKNRGYFERLKAEAEGSGRVLRYIGKLENGVVRIALEMVNESHPFYMLSGSDNIISFTTERYKDRPLVVKGPGAGAEVTAAGVFADIINVGHSL</sequence>
<keyword evidence="30" id="KW-1185">Reference proteome</keyword>
<dbReference type="CDD" id="cd04243">
    <property type="entry name" value="AAK_AK-HSDH-like"/>
    <property type="match status" value="1"/>
</dbReference>
<evidence type="ECO:0000256" key="27">
    <source>
        <dbReference type="ARBA" id="ARBA00049031"/>
    </source>
</evidence>
<dbReference type="InterPro" id="IPR049638">
    <property type="entry name" value="AK-HD"/>
</dbReference>
<comment type="similarity">
    <text evidence="7">In the C-terminal section; belongs to the homoserine dehydrogenase family.</text>
</comment>
<dbReference type="InterPro" id="IPR005106">
    <property type="entry name" value="Asp/hSer_DH_NAD-bd"/>
</dbReference>
<evidence type="ECO:0000256" key="9">
    <source>
        <dbReference type="ARBA" id="ARBA00011881"/>
    </source>
</evidence>
<dbReference type="InterPro" id="IPR036393">
    <property type="entry name" value="AceGlu_kinase-like_sf"/>
</dbReference>
<dbReference type="EMBL" id="PYLS01000004">
    <property type="protein sequence ID" value="PST84236.1"/>
    <property type="molecule type" value="Genomic_DNA"/>
</dbReference>
<name>A0A2T3HP80_9SPHI</name>
<comment type="catalytic activity">
    <reaction evidence="25">
        <text>L-aspartate + ATP = 4-phospho-L-aspartate + ADP</text>
        <dbReference type="Rhea" id="RHEA:23776"/>
        <dbReference type="ChEBI" id="CHEBI:29991"/>
        <dbReference type="ChEBI" id="CHEBI:30616"/>
        <dbReference type="ChEBI" id="CHEBI:57535"/>
        <dbReference type="ChEBI" id="CHEBI:456216"/>
        <dbReference type="EC" id="2.7.2.4"/>
    </reaction>
    <physiologicalReaction direction="left-to-right" evidence="25">
        <dbReference type="Rhea" id="RHEA:23777"/>
    </physiologicalReaction>
</comment>
<dbReference type="OrthoDB" id="9799110at2"/>
<dbReference type="Pfam" id="PF22468">
    <property type="entry name" value="ACT_9"/>
    <property type="match status" value="2"/>
</dbReference>
<comment type="pathway">
    <text evidence="5">Amino-acid biosynthesis; L-methionine biosynthesis via de novo pathway; L-homoserine from L-aspartate: step 3/3.</text>
</comment>
<keyword evidence="11" id="KW-0808">Transferase</keyword>
<dbReference type="InterPro" id="IPR054352">
    <property type="entry name" value="ACT_Aspartokinase"/>
</dbReference>
<keyword evidence="12" id="KW-0791">Threonine biosynthesis</keyword>
<dbReference type="InterPro" id="IPR045865">
    <property type="entry name" value="ACT-like_dom_sf"/>
</dbReference>
<dbReference type="CDD" id="cd04921">
    <property type="entry name" value="ACT_AKi-HSDH-ThrA-like_1"/>
    <property type="match status" value="1"/>
</dbReference>
<dbReference type="PANTHER" id="PTHR43070:SF5">
    <property type="entry name" value="HOMOSERINE DEHYDROGENASE"/>
    <property type="match status" value="1"/>
</dbReference>
<dbReference type="Gene3D" id="1.20.120.1320">
    <property type="entry name" value="Aspartokinase, catalytic domain"/>
    <property type="match status" value="1"/>
</dbReference>
<dbReference type="GO" id="GO:0009088">
    <property type="term" value="P:threonine biosynthetic process"/>
    <property type="evidence" value="ECO:0007669"/>
    <property type="project" value="UniProtKB-UniPathway"/>
</dbReference>
<dbReference type="FunFam" id="3.30.360.10:FF:000006">
    <property type="entry name" value="Bifunctional aspartokinase/homoserine dehydrogenase"/>
    <property type="match status" value="1"/>
</dbReference>
<dbReference type="InterPro" id="IPR001342">
    <property type="entry name" value="HDH_cat"/>
</dbReference>
<keyword evidence="10" id="KW-0028">Amino-acid biosynthesis</keyword>
<comment type="catalytic activity">
    <reaction evidence="26">
        <text>L-homoserine + NADP(+) = L-aspartate 4-semialdehyde + NADPH + H(+)</text>
        <dbReference type="Rhea" id="RHEA:15761"/>
        <dbReference type="ChEBI" id="CHEBI:15378"/>
        <dbReference type="ChEBI" id="CHEBI:57476"/>
        <dbReference type="ChEBI" id="CHEBI:57783"/>
        <dbReference type="ChEBI" id="CHEBI:58349"/>
        <dbReference type="ChEBI" id="CHEBI:537519"/>
        <dbReference type="EC" id="1.1.1.3"/>
    </reaction>
    <physiologicalReaction direction="right-to-left" evidence="26">
        <dbReference type="Rhea" id="RHEA:15763"/>
    </physiologicalReaction>
</comment>
<dbReference type="GO" id="GO:0004072">
    <property type="term" value="F:aspartate kinase activity"/>
    <property type="evidence" value="ECO:0007669"/>
    <property type="project" value="UniProtKB-EC"/>
</dbReference>
<evidence type="ECO:0000256" key="20">
    <source>
        <dbReference type="ARBA" id="ARBA00023053"/>
    </source>
</evidence>
<evidence type="ECO:0000256" key="14">
    <source>
        <dbReference type="ARBA" id="ARBA00022741"/>
    </source>
</evidence>
<keyword evidence="21" id="KW-0457">Lysine biosynthesis</keyword>
<dbReference type="Gene3D" id="3.40.1160.10">
    <property type="entry name" value="Acetylglutamate kinase-like"/>
    <property type="match status" value="1"/>
</dbReference>
<evidence type="ECO:0000313" key="29">
    <source>
        <dbReference type="EMBL" id="PST84236.1"/>
    </source>
</evidence>
<evidence type="ECO:0000256" key="23">
    <source>
        <dbReference type="ARBA" id="ARBA00023268"/>
    </source>
</evidence>
<dbReference type="GO" id="GO:0050661">
    <property type="term" value="F:NADP binding"/>
    <property type="evidence" value="ECO:0007669"/>
    <property type="project" value="InterPro"/>
</dbReference>
<evidence type="ECO:0000259" key="28">
    <source>
        <dbReference type="PROSITE" id="PS51671"/>
    </source>
</evidence>
<dbReference type="PROSITE" id="PS51671">
    <property type="entry name" value="ACT"/>
    <property type="match status" value="1"/>
</dbReference>
<dbReference type="GO" id="GO:0005524">
    <property type="term" value="F:ATP binding"/>
    <property type="evidence" value="ECO:0007669"/>
    <property type="project" value="UniProtKB-KW"/>
</dbReference>
<comment type="catalytic activity">
    <reaction evidence="27">
        <text>L-homoserine + NAD(+) = L-aspartate 4-semialdehyde + NADH + H(+)</text>
        <dbReference type="Rhea" id="RHEA:15757"/>
        <dbReference type="ChEBI" id="CHEBI:15378"/>
        <dbReference type="ChEBI" id="CHEBI:57476"/>
        <dbReference type="ChEBI" id="CHEBI:57540"/>
        <dbReference type="ChEBI" id="CHEBI:57945"/>
        <dbReference type="ChEBI" id="CHEBI:537519"/>
        <dbReference type="EC" id="1.1.1.3"/>
    </reaction>
    <physiologicalReaction direction="right-to-left" evidence="27">
        <dbReference type="Rhea" id="RHEA:15759"/>
    </physiologicalReaction>
</comment>
<dbReference type="CDD" id="cd04922">
    <property type="entry name" value="ACT_AKi-HSDH-ThrA_2"/>
    <property type="match status" value="1"/>
</dbReference>
<evidence type="ECO:0000256" key="6">
    <source>
        <dbReference type="ARBA" id="ARBA00005139"/>
    </source>
</evidence>
<dbReference type="SUPFAM" id="SSF55021">
    <property type="entry name" value="ACT-like"/>
    <property type="match status" value="2"/>
</dbReference>
<dbReference type="Pfam" id="PF00696">
    <property type="entry name" value="AA_kinase"/>
    <property type="match status" value="1"/>
</dbReference>
<accession>A0A2T3HP80</accession>
<dbReference type="InterPro" id="IPR019811">
    <property type="entry name" value="HDH_CS"/>
</dbReference>
<comment type="subunit">
    <text evidence="9">Homotetramer.</text>
</comment>
<evidence type="ECO:0000256" key="19">
    <source>
        <dbReference type="ARBA" id="ARBA00023027"/>
    </source>
</evidence>
<evidence type="ECO:0000256" key="7">
    <source>
        <dbReference type="ARBA" id="ARBA00007952"/>
    </source>
</evidence>
<evidence type="ECO:0000256" key="26">
    <source>
        <dbReference type="ARBA" id="ARBA00048841"/>
    </source>
</evidence>
<gene>
    <name evidence="29" type="ORF">C7T94_05810</name>
</gene>
<dbReference type="UniPathway" id="UPA00051">
    <property type="reaction ID" value="UER00462"/>
</dbReference>
<evidence type="ECO:0000256" key="13">
    <source>
        <dbReference type="ARBA" id="ARBA00022723"/>
    </source>
</evidence>
<dbReference type="GO" id="GO:0009090">
    <property type="term" value="P:homoserine biosynthetic process"/>
    <property type="evidence" value="ECO:0007669"/>
    <property type="project" value="UniProtKB-ARBA"/>
</dbReference>
<comment type="caution">
    <text evidence="29">The sequence shown here is derived from an EMBL/GenBank/DDBJ whole genome shotgun (WGS) entry which is preliminary data.</text>
</comment>
<reference evidence="29 30" key="1">
    <citation type="submission" date="2018-03" db="EMBL/GenBank/DDBJ databases">
        <authorList>
            <person name="Keele B.F."/>
        </authorList>
    </citation>
    <scope>NUCLEOTIDE SEQUENCE [LARGE SCALE GENOMIC DNA]</scope>
    <source>
        <strain evidence="29 30">YL28-9</strain>
    </source>
</reference>
<feature type="domain" description="ACT" evidence="28">
    <location>
        <begin position="399"/>
        <end position="477"/>
    </location>
</feature>
<dbReference type="UniPathway" id="UPA00050">
    <property type="reaction ID" value="UER00063"/>
</dbReference>
<comment type="pathway">
    <text evidence="6">Amino-acid biosynthesis; L-threonine biosynthesis; L-threonine from L-aspartate: step 1/5.</text>
</comment>
<evidence type="ECO:0000256" key="25">
    <source>
        <dbReference type="ARBA" id="ARBA00048561"/>
    </source>
</evidence>
<dbReference type="GO" id="GO:0004412">
    <property type="term" value="F:homoserine dehydrogenase activity"/>
    <property type="evidence" value="ECO:0007669"/>
    <property type="project" value="UniProtKB-EC"/>
</dbReference>
<comment type="pathway">
    <text evidence="2">Amino-acid biosynthesis; L-lysine biosynthesis via DAP pathway; (S)-tetrahydrodipicolinate from L-aspartate: step 1/4.</text>
</comment>
<evidence type="ECO:0000256" key="21">
    <source>
        <dbReference type="ARBA" id="ARBA00023154"/>
    </source>
</evidence>
<evidence type="ECO:0000256" key="22">
    <source>
        <dbReference type="ARBA" id="ARBA00023167"/>
    </source>
</evidence>
<evidence type="ECO:0000256" key="11">
    <source>
        <dbReference type="ARBA" id="ARBA00022679"/>
    </source>
</evidence>
<proteinExistence type="inferred from homology"/>
<evidence type="ECO:0000313" key="30">
    <source>
        <dbReference type="Proteomes" id="UP000240912"/>
    </source>
</evidence>
<dbReference type="InterPro" id="IPR018042">
    <property type="entry name" value="Aspartate_kinase_CS"/>
</dbReference>
<dbReference type="Gene3D" id="3.30.360.10">
    <property type="entry name" value="Dihydrodipicolinate Reductase, domain 2"/>
    <property type="match status" value="1"/>
</dbReference>
<comment type="function">
    <text evidence="24">Bifunctional aspartate kinase and homoserine dehydrogenase that catalyzes the first and the third steps toward the synthesis of lysine, methionine and threonine from aspartate.</text>
</comment>
<dbReference type="UniPathway" id="UPA00034">
    <property type="reaction ID" value="UER00015"/>
</dbReference>
<dbReference type="SUPFAM" id="SSF51735">
    <property type="entry name" value="NAD(P)-binding Rossmann-fold domains"/>
    <property type="match status" value="1"/>
</dbReference>
<evidence type="ECO:0000256" key="1">
    <source>
        <dbReference type="ARBA" id="ARBA00001920"/>
    </source>
</evidence>
<dbReference type="Proteomes" id="UP000240912">
    <property type="component" value="Unassembled WGS sequence"/>
</dbReference>
<keyword evidence="19" id="KW-0520">NAD</keyword>
<dbReference type="RefSeq" id="WP_107214335.1">
    <property type="nucleotide sequence ID" value="NZ_KZ686268.1"/>
</dbReference>
<dbReference type="Pfam" id="PF03447">
    <property type="entry name" value="NAD_binding_3"/>
    <property type="match status" value="1"/>
</dbReference>
<dbReference type="PROSITE" id="PS00324">
    <property type="entry name" value="ASPARTOKINASE"/>
    <property type="match status" value="1"/>
</dbReference>
<evidence type="ECO:0000256" key="24">
    <source>
        <dbReference type="ARBA" id="ARBA00044938"/>
    </source>
</evidence>
<comment type="similarity">
    <text evidence="8">In the N-terminal section; belongs to the aspartokinase family.</text>
</comment>
<evidence type="ECO:0000256" key="16">
    <source>
        <dbReference type="ARBA" id="ARBA00022840"/>
    </source>
</evidence>
<dbReference type="InterPro" id="IPR002912">
    <property type="entry name" value="ACT_dom"/>
</dbReference>
<dbReference type="PIRSF" id="PIRSF000727">
    <property type="entry name" value="ThrA"/>
    <property type="match status" value="1"/>
</dbReference>
<keyword evidence="18" id="KW-0560">Oxidoreductase</keyword>
<dbReference type="GO" id="GO:0009086">
    <property type="term" value="P:methionine biosynthetic process"/>
    <property type="evidence" value="ECO:0007669"/>
    <property type="project" value="UniProtKB-KW"/>
</dbReference>
<dbReference type="InterPro" id="IPR042199">
    <property type="entry name" value="AsparK_Bifunc_asparK/hSer_DH"/>
</dbReference>
<keyword evidence="20" id="KW-0915">Sodium</keyword>
<dbReference type="SUPFAM" id="SSF53633">
    <property type="entry name" value="Carbamate kinase-like"/>
    <property type="match status" value="1"/>
</dbReference>
<dbReference type="PANTHER" id="PTHR43070">
    <property type="match status" value="1"/>
</dbReference>
<protein>
    <submittedName>
        <fullName evidence="29">Bifunctional aspartate kinase/homoserine dehydrogenase I</fullName>
    </submittedName>
</protein>
<dbReference type="InterPro" id="IPR001048">
    <property type="entry name" value="Asp/Glu/Uridylate_kinase"/>
</dbReference>
<keyword evidence="13" id="KW-0479">Metal-binding</keyword>
<keyword evidence="23" id="KW-0511">Multifunctional enzyme</keyword>
<evidence type="ECO:0000256" key="18">
    <source>
        <dbReference type="ARBA" id="ARBA00023002"/>
    </source>
</evidence>
<evidence type="ECO:0000256" key="15">
    <source>
        <dbReference type="ARBA" id="ARBA00022777"/>
    </source>
</evidence>
<comment type="pathway">
    <text evidence="3">Amino-acid biosynthesis; L-methionine biosynthesis via de novo pathway; L-homoserine from L-aspartate: step 1/3.</text>
</comment>
<evidence type="ECO:0000256" key="2">
    <source>
        <dbReference type="ARBA" id="ARBA00004766"/>
    </source>
</evidence>
<evidence type="ECO:0000256" key="10">
    <source>
        <dbReference type="ARBA" id="ARBA00022605"/>
    </source>
</evidence>
<dbReference type="GO" id="GO:0009089">
    <property type="term" value="P:lysine biosynthetic process via diaminopimelate"/>
    <property type="evidence" value="ECO:0007669"/>
    <property type="project" value="UniProtKB-UniPathway"/>
</dbReference>
<evidence type="ECO:0000256" key="3">
    <source>
        <dbReference type="ARBA" id="ARBA00004986"/>
    </source>
</evidence>
<comment type="pathway">
    <text evidence="4">Amino-acid biosynthesis; L-threonine biosynthesis; L-threonine from L-aspartate: step 3/5.</text>
</comment>
<dbReference type="AlphaFoldDB" id="A0A2T3HP80"/>
<evidence type="ECO:0000256" key="5">
    <source>
        <dbReference type="ARBA" id="ARBA00005062"/>
    </source>
</evidence>
<dbReference type="NCBIfam" id="TIGR00657">
    <property type="entry name" value="asp_kinases"/>
    <property type="match status" value="1"/>
</dbReference>
<organism evidence="29 30">
    <name type="scientific">Pedobacter yulinensis</name>
    <dbReference type="NCBI Taxonomy" id="2126353"/>
    <lineage>
        <taxon>Bacteria</taxon>
        <taxon>Pseudomonadati</taxon>
        <taxon>Bacteroidota</taxon>
        <taxon>Sphingobacteriia</taxon>
        <taxon>Sphingobacteriales</taxon>
        <taxon>Sphingobacteriaceae</taxon>
        <taxon>Pedobacter</taxon>
    </lineage>
</organism>
<dbReference type="Gene3D" id="3.40.50.720">
    <property type="entry name" value="NAD(P)-binding Rossmann-like Domain"/>
    <property type="match status" value="1"/>
</dbReference>
<dbReference type="Gene3D" id="3.30.2130.10">
    <property type="entry name" value="VC0802-like"/>
    <property type="match status" value="1"/>
</dbReference>
<keyword evidence="17" id="KW-0521">NADP</keyword>
<dbReference type="InterPro" id="IPR011147">
    <property type="entry name" value="Bifunc_Aspkin/hSer_DH"/>
</dbReference>
<dbReference type="FunFam" id="3.30.2130.10:FF:000001">
    <property type="entry name" value="Bifunctional aspartokinase/homoserine dehydrogenase"/>
    <property type="match status" value="1"/>
</dbReference>
<keyword evidence="22" id="KW-0486">Methionine biosynthesis</keyword>
<dbReference type="SUPFAM" id="SSF55347">
    <property type="entry name" value="Glyceraldehyde-3-phosphate dehydrogenase-like, C-terminal domain"/>
    <property type="match status" value="1"/>
</dbReference>
<dbReference type="NCBIfam" id="NF006959">
    <property type="entry name" value="PRK09436.1"/>
    <property type="match status" value="1"/>
</dbReference>
<evidence type="ECO:0000256" key="4">
    <source>
        <dbReference type="ARBA" id="ARBA00005056"/>
    </source>
</evidence>